<feature type="domain" description="Exostosin GT47" evidence="7">
    <location>
        <begin position="117"/>
        <end position="451"/>
    </location>
</feature>
<dbReference type="EMBL" id="JAFEMO010000003">
    <property type="protein sequence ID" value="KAH7572995.1"/>
    <property type="molecule type" value="Genomic_DNA"/>
</dbReference>
<keyword evidence="5" id="KW-0333">Golgi apparatus</keyword>
<evidence type="ECO:0000256" key="2">
    <source>
        <dbReference type="ARBA" id="ARBA00010271"/>
    </source>
</evidence>
<evidence type="ECO:0000256" key="5">
    <source>
        <dbReference type="ARBA" id="ARBA00023034"/>
    </source>
</evidence>
<gene>
    <name evidence="8" type="ORF">JRO89_XS03G0048000</name>
</gene>
<comment type="caution">
    <text evidence="8">The sequence shown here is derived from an EMBL/GenBank/DDBJ whole genome shotgun (WGS) entry which is preliminary data.</text>
</comment>
<dbReference type="PANTHER" id="PTHR11062">
    <property type="entry name" value="EXOSTOSIN HEPARAN SULFATE GLYCOSYLTRANSFERASE -RELATED"/>
    <property type="match status" value="1"/>
</dbReference>
<proteinExistence type="inferred from homology"/>
<keyword evidence="9" id="KW-1185">Reference proteome</keyword>
<evidence type="ECO:0000256" key="1">
    <source>
        <dbReference type="ARBA" id="ARBA00004323"/>
    </source>
</evidence>
<keyword evidence="3" id="KW-0328">Glycosyltransferase</keyword>
<evidence type="ECO:0000259" key="7">
    <source>
        <dbReference type="Pfam" id="PF03016"/>
    </source>
</evidence>
<evidence type="ECO:0000256" key="4">
    <source>
        <dbReference type="ARBA" id="ARBA00022968"/>
    </source>
</evidence>
<evidence type="ECO:0000313" key="8">
    <source>
        <dbReference type="EMBL" id="KAH7572995.1"/>
    </source>
</evidence>
<organism evidence="8 9">
    <name type="scientific">Xanthoceras sorbifolium</name>
    <dbReference type="NCBI Taxonomy" id="99658"/>
    <lineage>
        <taxon>Eukaryota</taxon>
        <taxon>Viridiplantae</taxon>
        <taxon>Streptophyta</taxon>
        <taxon>Embryophyta</taxon>
        <taxon>Tracheophyta</taxon>
        <taxon>Spermatophyta</taxon>
        <taxon>Magnoliopsida</taxon>
        <taxon>eudicotyledons</taxon>
        <taxon>Gunneridae</taxon>
        <taxon>Pentapetalae</taxon>
        <taxon>rosids</taxon>
        <taxon>malvids</taxon>
        <taxon>Sapindales</taxon>
        <taxon>Sapindaceae</taxon>
        <taxon>Xanthoceroideae</taxon>
        <taxon>Xanthoceras</taxon>
    </lineage>
</organism>
<keyword evidence="6" id="KW-1133">Transmembrane helix</keyword>
<keyword evidence="4" id="KW-0735">Signal-anchor</keyword>
<comment type="subcellular location">
    <subcellularLocation>
        <location evidence="1">Golgi apparatus membrane</location>
        <topology evidence="1">Single-pass type II membrane protein</topology>
    </subcellularLocation>
</comment>
<keyword evidence="6" id="KW-0472">Membrane</keyword>
<accession>A0ABQ8I8N0</accession>
<dbReference type="InterPro" id="IPR040911">
    <property type="entry name" value="Exostosin_GT47"/>
</dbReference>
<comment type="similarity">
    <text evidence="2">Belongs to the glycosyltransferase 47 family.</text>
</comment>
<keyword evidence="6" id="KW-0812">Transmembrane</keyword>
<dbReference type="InterPro" id="IPR004263">
    <property type="entry name" value="Exostosin"/>
</dbReference>
<name>A0ABQ8I8N0_9ROSI</name>
<dbReference type="Proteomes" id="UP000827721">
    <property type="component" value="Unassembled WGS sequence"/>
</dbReference>
<evidence type="ECO:0000256" key="6">
    <source>
        <dbReference type="SAM" id="Phobius"/>
    </source>
</evidence>
<protein>
    <recommendedName>
        <fullName evidence="7">Exostosin GT47 domain-containing protein</fullName>
    </recommendedName>
</protein>
<dbReference type="PANTHER" id="PTHR11062:SF241">
    <property type="entry name" value="XYLOGLUCAN GALACTOSYLTRANSFERASE GT14-RELATED"/>
    <property type="match status" value="1"/>
</dbReference>
<keyword evidence="3" id="KW-0808">Transferase</keyword>
<sequence length="547" mass="62536">MEKPMYGKFCSQQLWFVILVSFSLGVVLLCFDYSALFGSDNGDVLVLNNYENGVTTTVDSESNHFSGNYSDDDDDIIAPLPRNPLVVVVNQTDSVALEPTREKKGVVEVKDESDSSCLGRYIYVHDLPSRFNEDLVKNCHLFTRGTEQNMCPYLVNLGLGSRIQNHEMVLLNDSWFSTNQFLLEVIFHNRMKNYKCLTGNSSLASAIYVPFYAGLDISRRLWGVRTSDRDSSAVDLLKWVAGKPEWERMWGRDHFLVAGRISWDFRRQTDNESDWGSKLRFLPESKNMSMLSVESSCWNNDFAIPYPTCFHPSKKDQILQWQDKMRRQKRNYLFSFAGAPRPDLQDSIRGKIIDQCLASGSACRLLDCNYGATNCDNPVNVMKVFRSSVFCLQPPGDSYTRRSIFDAILAGCIPVFFHPGTAYAQYLWHLPKNYTTYSLYMPVREIKDWKVRINETLLGISEDRVIGLREEVIKLIPKIIYADPVSSKSETLEMEDAFDVAVKGILERIEKVRELIREEKDPSIGFSDGDDYKYTFSAYGGELNVTI</sequence>
<reference evidence="8 9" key="1">
    <citation type="submission" date="2021-02" db="EMBL/GenBank/DDBJ databases">
        <title>Plant Genome Project.</title>
        <authorList>
            <person name="Zhang R.-G."/>
        </authorList>
    </citation>
    <scope>NUCLEOTIDE SEQUENCE [LARGE SCALE GENOMIC DNA]</scope>
    <source>
        <tissue evidence="8">Leaves</tissue>
    </source>
</reference>
<evidence type="ECO:0000313" key="9">
    <source>
        <dbReference type="Proteomes" id="UP000827721"/>
    </source>
</evidence>
<dbReference type="Pfam" id="PF03016">
    <property type="entry name" value="Exostosin_GT47"/>
    <property type="match status" value="1"/>
</dbReference>
<feature type="transmembrane region" description="Helical" evidence="6">
    <location>
        <begin position="14"/>
        <end position="36"/>
    </location>
</feature>
<evidence type="ECO:0000256" key="3">
    <source>
        <dbReference type="ARBA" id="ARBA00022676"/>
    </source>
</evidence>